<proteinExistence type="predicted"/>
<dbReference type="Gene3D" id="1.10.10.10">
    <property type="entry name" value="Winged helix-like DNA-binding domain superfamily/Winged helix DNA-binding domain"/>
    <property type="match status" value="1"/>
</dbReference>
<evidence type="ECO:0000256" key="1">
    <source>
        <dbReference type="ARBA" id="ARBA00023015"/>
    </source>
</evidence>
<name>A0A1S8CFB6_9GAMM</name>
<reference evidence="3 4" key="1">
    <citation type="submission" date="2016-11" db="EMBL/GenBank/DDBJ databases">
        <title>Rahnella oryzae sp. nov., isolated from rice root.</title>
        <authorList>
            <person name="Zhang X.-X."/>
            <person name="Zhang J."/>
        </authorList>
    </citation>
    <scope>NUCLEOTIDE SEQUENCE [LARGE SCALE GENOMIC DNA]</scope>
    <source>
        <strain evidence="3 4">J11-6</strain>
    </source>
</reference>
<evidence type="ECO:0000256" key="2">
    <source>
        <dbReference type="ARBA" id="ARBA00023163"/>
    </source>
</evidence>
<organism evidence="3 4">
    <name type="scientific">Serratia oryzae</name>
    <dbReference type="NCBI Taxonomy" id="2034155"/>
    <lineage>
        <taxon>Bacteria</taxon>
        <taxon>Pseudomonadati</taxon>
        <taxon>Pseudomonadota</taxon>
        <taxon>Gammaproteobacteria</taxon>
        <taxon>Enterobacterales</taxon>
        <taxon>Yersiniaceae</taxon>
        <taxon>Serratia</taxon>
    </lineage>
</organism>
<keyword evidence="1" id="KW-0805">Transcription regulation</keyword>
<dbReference type="InterPro" id="IPR006793">
    <property type="entry name" value="FaeA"/>
</dbReference>
<dbReference type="EMBL" id="MOXD01000022">
    <property type="protein sequence ID" value="OMQ18953.1"/>
    <property type="molecule type" value="Genomic_DNA"/>
</dbReference>
<evidence type="ECO:0008006" key="5">
    <source>
        <dbReference type="Google" id="ProtNLM"/>
    </source>
</evidence>
<dbReference type="AlphaFoldDB" id="A0A1S8CFB6"/>
<keyword evidence="4" id="KW-1185">Reference proteome</keyword>
<evidence type="ECO:0000313" key="3">
    <source>
        <dbReference type="EMBL" id="OMQ18953.1"/>
    </source>
</evidence>
<comment type="caution">
    <text evidence="3">The sequence shown here is derived from an EMBL/GenBank/DDBJ whole genome shotgun (WGS) entry which is preliminary data.</text>
</comment>
<dbReference type="RefSeq" id="WP_076944314.1">
    <property type="nucleotide sequence ID" value="NZ_MOXD01000022.1"/>
</dbReference>
<evidence type="ECO:0000313" key="4">
    <source>
        <dbReference type="Proteomes" id="UP000216021"/>
    </source>
</evidence>
<keyword evidence="2" id="KW-0804">Transcription</keyword>
<dbReference type="GO" id="GO:0006355">
    <property type="term" value="P:regulation of DNA-templated transcription"/>
    <property type="evidence" value="ECO:0007669"/>
    <property type="project" value="InterPro"/>
</dbReference>
<dbReference type="Proteomes" id="UP000216021">
    <property type="component" value="Unassembled WGS sequence"/>
</dbReference>
<gene>
    <name evidence="3" type="ORF">BMI79_21570</name>
</gene>
<sequence>MTNKYNENNGMERVLMALQSFCNFTYPPDTLPPQELWPKTRHIADACNMDIYISRHYLMKLVKNNMAYMSTGSINNSLRWYIATPASLSCVTKAKPQDVL</sequence>
<dbReference type="Pfam" id="PF04703">
    <property type="entry name" value="FaeA"/>
    <property type="match status" value="1"/>
</dbReference>
<protein>
    <recommendedName>
        <fullName evidence="5">FaeA-like family protein</fullName>
    </recommendedName>
</protein>
<dbReference type="InterPro" id="IPR036388">
    <property type="entry name" value="WH-like_DNA-bd_sf"/>
</dbReference>
<accession>A0A1S8CFB6</accession>